<proteinExistence type="predicted"/>
<dbReference type="EMBL" id="WHOA01000039">
    <property type="protein sequence ID" value="NOU71089.1"/>
    <property type="molecule type" value="Genomic_DNA"/>
</dbReference>
<reference evidence="4 5" key="1">
    <citation type="submission" date="2019-10" db="EMBL/GenBank/DDBJ databases">
        <title>Description of Paenibacillus terrestris sp. nov.</title>
        <authorList>
            <person name="Carlier A."/>
            <person name="Qi S."/>
        </authorList>
    </citation>
    <scope>NUCLEOTIDE SEQUENCE [LARGE SCALE GENOMIC DNA]</scope>
    <source>
        <strain evidence="4 5">LMG 31458</strain>
    </source>
</reference>
<dbReference type="SUPFAM" id="SSF49265">
    <property type="entry name" value="Fibronectin type III"/>
    <property type="match status" value="3"/>
</dbReference>
<dbReference type="CDD" id="cd01821">
    <property type="entry name" value="Rhamnogalacturan_acetylesterase_like"/>
    <property type="match status" value="1"/>
</dbReference>
<keyword evidence="2" id="KW-0732">Signal</keyword>
<dbReference type="InterPro" id="IPR001087">
    <property type="entry name" value="GDSL"/>
</dbReference>
<dbReference type="InterPro" id="IPR058094">
    <property type="entry name" value="Ig-like_OmpL47-like"/>
</dbReference>
<dbReference type="NCBIfam" id="NF047446">
    <property type="entry name" value="barrel_OmpL47"/>
    <property type="match status" value="1"/>
</dbReference>
<feature type="region of interest" description="Disordered" evidence="1">
    <location>
        <begin position="1914"/>
        <end position="1933"/>
    </location>
</feature>
<feature type="domain" description="Fibronectin type-III" evidence="3">
    <location>
        <begin position="1001"/>
        <end position="1094"/>
    </location>
</feature>
<feature type="chain" id="PRO_5045971813" evidence="2">
    <location>
        <begin position="26"/>
        <end position="1986"/>
    </location>
</feature>
<organism evidence="4 5">
    <name type="scientific">Paenibacillus phytorum</name>
    <dbReference type="NCBI Taxonomy" id="2654977"/>
    <lineage>
        <taxon>Bacteria</taxon>
        <taxon>Bacillati</taxon>
        <taxon>Bacillota</taxon>
        <taxon>Bacilli</taxon>
        <taxon>Bacillales</taxon>
        <taxon>Paenibacillaceae</taxon>
        <taxon>Paenibacillus</taxon>
    </lineage>
</organism>
<evidence type="ECO:0000259" key="3">
    <source>
        <dbReference type="PROSITE" id="PS50853"/>
    </source>
</evidence>
<evidence type="ECO:0000256" key="1">
    <source>
        <dbReference type="SAM" id="MobiDB-lite"/>
    </source>
</evidence>
<dbReference type="Pfam" id="PF00657">
    <property type="entry name" value="Lipase_GDSL"/>
    <property type="match status" value="1"/>
</dbReference>
<dbReference type="InterPro" id="IPR049366">
    <property type="entry name" value="RGL11_C"/>
</dbReference>
<feature type="domain" description="Fibronectin type-III" evidence="3">
    <location>
        <begin position="1100"/>
        <end position="1189"/>
    </location>
</feature>
<feature type="signal peptide" evidence="2">
    <location>
        <begin position="1"/>
        <end position="25"/>
    </location>
</feature>
<dbReference type="SMART" id="SM00060">
    <property type="entry name" value="FN3"/>
    <property type="match status" value="5"/>
</dbReference>
<dbReference type="InterPro" id="IPR049033">
    <property type="entry name" value="AGA-YXIM_GBD"/>
</dbReference>
<dbReference type="Gene3D" id="3.30.1920.20">
    <property type="match status" value="1"/>
</dbReference>
<accession>A0ABX1XTF4</accession>
<dbReference type="Gene3D" id="2.60.40.10">
    <property type="entry name" value="Immunoglobulins"/>
    <property type="match status" value="6"/>
</dbReference>
<dbReference type="InterPro" id="IPR003961">
    <property type="entry name" value="FN3_dom"/>
</dbReference>
<comment type="caution">
    <text evidence="4">The sequence shown here is derived from an EMBL/GenBank/DDBJ whole genome shotgun (WGS) entry which is preliminary data.</text>
</comment>
<keyword evidence="5" id="KW-1185">Reference proteome</keyword>
<dbReference type="InterPro" id="IPR028994">
    <property type="entry name" value="Integrin_alpha_N"/>
</dbReference>
<dbReference type="Pfam" id="PF21254">
    <property type="entry name" value="AGA-YXIM_GBD"/>
    <property type="match status" value="3"/>
</dbReference>
<dbReference type="InterPro" id="IPR037459">
    <property type="entry name" value="RhgT-like"/>
</dbReference>
<dbReference type="SUPFAM" id="SSF69318">
    <property type="entry name" value="Integrin alpha N-terminal domain"/>
    <property type="match status" value="1"/>
</dbReference>
<dbReference type="Proteomes" id="UP000616779">
    <property type="component" value="Unassembled WGS sequence"/>
</dbReference>
<dbReference type="PANTHER" id="PTHR43118">
    <property type="entry name" value="RHAMNOGALACTURONAN LYASE (EUROFUNG)"/>
    <property type="match status" value="1"/>
</dbReference>
<sequence length="1986" mass="211277">MKMKASRIVATLLCGLMVSYNMLPALPYGESTAHAAEAFVKKFDFGSASSPVMAGYTQVHDQLTYTQERGYGLETALPAGASRNRSGGTDLTNDFILGTPFTFLADVPNGNYNVTIYSGDLLAGTSTTKTTVALEGVTKGTISTKVAIAQATYSTTVTDGQLTVGISTGYSGTGAGYLNGLVIEQVPAATAPSTPQSLAVTNINSTPGAASVSLGWSSVTDSVYYNVYRATNSITNYDFIKQVTVNSYTDTAVSVGNTYSYQVTALNAGGLESAASSPVTAAVVPTVTIPAAPANLIVSGVTSDKVSLQWSASNGATGYTVFRSDSATGIYTKLGIVTSTTYTDSTADTSTVHYYQVKATNAAGVSEASSVAASTVYVAPNVLPAGLPLKLDFGPGAVADGYFGITTPVAYTAQLKYGFANPSLVSSGNSGTSDPLESDYLSPAGTSFNVDLPNGDYAVTVTAGDANAATEVAVSVEGMTANKIALTPKAAGDYLEQMFEVALVDGQLNISFSGSAPKINGLVISKLADRVAGEMPTVYIAGDSTVQTYDSYWKPQAGWGQMISRYFTSDITFSNQSIGGRSSKTFLTEGRLDNILRAIKPNDYFLIQFGHNDATISVPERYASPEDYKNYLKTYINGARQRGAIPVLVTPVGRRDFNATTGIFNVSFPTYVAAMKELAQEMDVKLADLSALSHAYYDTIGPIGTLAVFLHVPVGTYTAFPSGNADDTHFQEYGAIQIARLLSGGIKDLNIPLSAYVTDVAPPAAVPSKPIGAVASSVSNAGAVLTWNAVEGADIYKIYRKLASDTAYVLVGTSTVPTTTIQGMTEGLIYDVVVTAVNGKGESEQSDVIVIKTKHATIKFDFGLATSPVQDGYTGVNLSSTYTAEKGYGIKNPTGMIGRDRTTGTDLLRDWLGYFNVGWEFMVDLPNGLYSVKLYVGDYLGSARTTVAIEGTDFGTVTAGNKSVVEKIISQTSVSDGQMNFKFGGATAIVNGLEITPILMAPTALKIDAKNTDPESPSVSLSWTRVEDVAKYNVYRKVSGTSKFQLLGSTTTSTYVDNTVDVGMEYEYQVTTVDLASTETGPSTSLTVSMIDPNVPIPAIPVNLQAVSVNKNDLTLSWDTVAGAKTYNIYRAESNNGAFELIGKSSQSSYTDATVLTTIPYYYKVSAVSAGGVSGQSETLATPAVTVLYRQAEYLDRALVAVKQDNGVYVGWKMLGTDPSNIAFNLYRSGVKVNAEPITGATNLLDEAGTDKSVYLLKTVIGGSEKVASKEASVWQNNYMAIPLQKPEGGITKSGEAYTYSANDTSVGDVDGDGTYELIVKWDPSNSKDNSQAGYTGNVYVDAYKLDGTRLWRIDLGPNIRAGAHYTQFQVYDLDGDGKAEVTFKTANGTIDGTGMAIGDATADHRNSSGYVLEGPEYLTVFNGLTGKAIAMTDYDPPRGVVSDWGDPYGNRVDRFLAAIAYLDGEHPSLIFSRGYYTRTVIVAYDFKNGALTKKWRFDSNDEGLGAAYTAQGDHNLSIGDVDGDGKDEITFGAMAIDDDGTPLYNTGLGHGDAQHLGDLDPSRPGLEFFNVHEHLDSPYGMDFRDAKTGEILWGVWTGMDTGRGMSADIDPNYLGEEVWSATITNAQHIPISGLYSAKGELISTTIPSSTNFGIWWDGDLNRELLDANHVDKWDYVNHTTNRLFTAEGALSNNSTKSTPNLQADLLGDWREEIVWRNTDSSELRIYTTSTVTNTKLRTLMHDPIYRLGVAWQNTGYNQPPHTSFYLGAGMEEPAAPHLTIVNEPAPAIPPTTTDDAPAGWVNKDVTVTLTVSDNGSGVGGTYYMVDGGAEQQGTSIIITDEGTHTLTYWSVDKKSNAESPHTVIVKIDKTAPTFNLVLDQTALWPANHEMIPVKAMISANDTLSGNSSVVLTSITSSEPDNGLGDGDTSDDIQGAQIGTLDTEFMLRSERSGKGDGRTYTITYTATDLAGNTTTQTASVLVGKLK</sequence>
<evidence type="ECO:0000313" key="5">
    <source>
        <dbReference type="Proteomes" id="UP000616779"/>
    </source>
</evidence>
<dbReference type="CDD" id="cd00063">
    <property type="entry name" value="FN3"/>
    <property type="match status" value="4"/>
</dbReference>
<dbReference type="InterPro" id="IPR036514">
    <property type="entry name" value="SGNH_hydro_sf"/>
</dbReference>
<feature type="domain" description="Fibronectin type-III" evidence="3">
    <location>
        <begin position="191"/>
        <end position="286"/>
    </location>
</feature>
<dbReference type="CDD" id="cd10318">
    <property type="entry name" value="RGL11"/>
    <property type="match status" value="1"/>
</dbReference>
<dbReference type="Pfam" id="PF21348">
    <property type="entry name" value="RGL11_C"/>
    <property type="match status" value="1"/>
</dbReference>
<dbReference type="Gene3D" id="3.40.50.1110">
    <property type="entry name" value="SGNH hydrolase"/>
    <property type="match status" value="1"/>
</dbReference>
<feature type="domain" description="Fibronectin type-III" evidence="3">
    <location>
        <begin position="766"/>
        <end position="856"/>
    </location>
</feature>
<dbReference type="PROSITE" id="PS50853">
    <property type="entry name" value="FN3"/>
    <property type="match status" value="5"/>
</dbReference>
<dbReference type="InterPro" id="IPR036116">
    <property type="entry name" value="FN3_sf"/>
</dbReference>
<dbReference type="SUPFAM" id="SSF52266">
    <property type="entry name" value="SGNH hydrolase"/>
    <property type="match status" value="1"/>
</dbReference>
<evidence type="ECO:0000313" key="4">
    <source>
        <dbReference type="EMBL" id="NOU71089.1"/>
    </source>
</evidence>
<dbReference type="Gene3D" id="2.60.120.430">
    <property type="entry name" value="Galactose-binding lectin"/>
    <property type="match status" value="3"/>
</dbReference>
<dbReference type="PANTHER" id="PTHR43118:SF1">
    <property type="entry name" value="RHAMNOGALACTURONAN LYASE (EUROFUNG)"/>
    <property type="match status" value="1"/>
</dbReference>
<dbReference type="InterPro" id="IPR034641">
    <property type="entry name" value="RGL11"/>
</dbReference>
<dbReference type="InterPro" id="IPR008979">
    <property type="entry name" value="Galactose-bd-like_sf"/>
</dbReference>
<dbReference type="SUPFAM" id="SSF49785">
    <property type="entry name" value="Galactose-binding domain-like"/>
    <property type="match status" value="3"/>
</dbReference>
<protein>
    <submittedName>
        <fullName evidence="4">G-D-S-L family lipolytic protein</fullName>
    </submittedName>
</protein>
<dbReference type="InterPro" id="IPR013783">
    <property type="entry name" value="Ig-like_fold"/>
</dbReference>
<dbReference type="Pfam" id="PF18370">
    <property type="entry name" value="RGI_lyase"/>
    <property type="match status" value="1"/>
</dbReference>
<gene>
    <name evidence="4" type="ORF">GC098_06535</name>
</gene>
<evidence type="ECO:0000256" key="2">
    <source>
        <dbReference type="SAM" id="SignalP"/>
    </source>
</evidence>
<dbReference type="InterPro" id="IPR041624">
    <property type="entry name" value="RGI_lyase"/>
</dbReference>
<name>A0ABX1XTF4_9BACL</name>
<feature type="domain" description="Fibronectin type-III" evidence="3">
    <location>
        <begin position="292"/>
        <end position="381"/>
    </location>
</feature>